<dbReference type="OrthoDB" id="9774190at2"/>
<keyword evidence="5" id="KW-1185">Reference proteome</keyword>
<evidence type="ECO:0000256" key="1">
    <source>
        <dbReference type="ARBA" id="ARBA00006464"/>
    </source>
</evidence>
<evidence type="ECO:0000256" key="2">
    <source>
        <dbReference type="SAM" id="Phobius"/>
    </source>
</evidence>
<sequence length="234" mass="26839">MKYSENTLRLDTAYGEAKKNRTDHEGRPTSSILVTKRSDTPLGKRFFDVVVSSFVALTVLSWMIPIIGALVKLSSPGPVFFVQWRTGRNGRRFRCLKFRTMRHNQVAPFKQASADDPRITKIGKFLRKTNLDEMPQFLNVLRGDMSIVGPRPHALEHDAQYWDVVPGFATRYLVKPGITGLAQTRGLRGEAGLKDMEHRLKLDQWYIKRRSAVLDAKICWWTVEKMIKGDEKAY</sequence>
<reference evidence="5" key="1">
    <citation type="submission" date="2018-02" db="EMBL/GenBank/DDBJ databases">
        <title>Genome sequencing of Solimonas sp. HR-BB.</title>
        <authorList>
            <person name="Lee Y."/>
            <person name="Jeon C.O."/>
        </authorList>
    </citation>
    <scope>NUCLEOTIDE SEQUENCE [LARGE SCALE GENOMIC DNA]</scope>
    <source>
        <strain evidence="5">HR-U</strain>
    </source>
</reference>
<dbReference type="GO" id="GO:0016780">
    <property type="term" value="F:phosphotransferase activity, for other substituted phosphate groups"/>
    <property type="evidence" value="ECO:0007669"/>
    <property type="project" value="TreeGrafter"/>
</dbReference>
<organism evidence="4 5">
    <name type="scientific">Siphonobacter curvatus</name>
    <dbReference type="NCBI Taxonomy" id="2094562"/>
    <lineage>
        <taxon>Bacteria</taxon>
        <taxon>Pseudomonadati</taxon>
        <taxon>Bacteroidota</taxon>
        <taxon>Cytophagia</taxon>
        <taxon>Cytophagales</taxon>
        <taxon>Cytophagaceae</taxon>
        <taxon>Siphonobacter</taxon>
    </lineage>
</organism>
<evidence type="ECO:0000313" key="5">
    <source>
        <dbReference type="Proteomes" id="UP000239590"/>
    </source>
</evidence>
<keyword evidence="2" id="KW-0812">Transmembrane</keyword>
<comment type="similarity">
    <text evidence="1">Belongs to the bacterial sugar transferase family.</text>
</comment>
<feature type="domain" description="Bacterial sugar transferase" evidence="3">
    <location>
        <begin position="44"/>
        <end position="228"/>
    </location>
</feature>
<dbReference type="Proteomes" id="UP000239590">
    <property type="component" value="Unassembled WGS sequence"/>
</dbReference>
<dbReference type="Pfam" id="PF02397">
    <property type="entry name" value="Bac_transf"/>
    <property type="match status" value="1"/>
</dbReference>
<keyword evidence="2" id="KW-1133">Transmembrane helix</keyword>
<feature type="transmembrane region" description="Helical" evidence="2">
    <location>
        <begin position="46"/>
        <end position="71"/>
    </location>
</feature>
<keyword evidence="4" id="KW-0808">Transferase</keyword>
<protein>
    <submittedName>
        <fullName evidence="4">Sugar transferase</fullName>
    </submittedName>
</protein>
<comment type="caution">
    <text evidence="4">The sequence shown here is derived from an EMBL/GenBank/DDBJ whole genome shotgun (WGS) entry which is preliminary data.</text>
</comment>
<dbReference type="RefSeq" id="WP_104716244.1">
    <property type="nucleotide sequence ID" value="NZ_PTRA01000014.1"/>
</dbReference>
<evidence type="ECO:0000313" key="4">
    <source>
        <dbReference type="EMBL" id="PQA52723.1"/>
    </source>
</evidence>
<dbReference type="EMBL" id="PTRA01000014">
    <property type="protein sequence ID" value="PQA52723.1"/>
    <property type="molecule type" value="Genomic_DNA"/>
</dbReference>
<dbReference type="AlphaFoldDB" id="A0A2S7IEJ9"/>
<evidence type="ECO:0000259" key="3">
    <source>
        <dbReference type="Pfam" id="PF02397"/>
    </source>
</evidence>
<gene>
    <name evidence="4" type="ORF">C5O19_25740</name>
</gene>
<proteinExistence type="inferred from homology"/>
<dbReference type="InterPro" id="IPR003362">
    <property type="entry name" value="Bact_transf"/>
</dbReference>
<dbReference type="PANTHER" id="PTHR30576">
    <property type="entry name" value="COLANIC BIOSYNTHESIS UDP-GLUCOSE LIPID CARRIER TRANSFERASE"/>
    <property type="match status" value="1"/>
</dbReference>
<name>A0A2S7IEJ9_9BACT</name>
<dbReference type="PANTHER" id="PTHR30576:SF0">
    <property type="entry name" value="UNDECAPRENYL-PHOSPHATE N-ACETYLGALACTOSAMINYL 1-PHOSPHATE TRANSFERASE-RELATED"/>
    <property type="match status" value="1"/>
</dbReference>
<accession>A0A2S7IEJ9</accession>
<keyword evidence="2" id="KW-0472">Membrane</keyword>